<dbReference type="CDD" id="cd14066">
    <property type="entry name" value="STKc_IRAK"/>
    <property type="match status" value="1"/>
</dbReference>
<evidence type="ECO:0000256" key="23">
    <source>
        <dbReference type="SAM" id="SignalP"/>
    </source>
</evidence>
<gene>
    <name evidence="25" type="ORF">SI8410_01001739</name>
</gene>
<comment type="similarity">
    <text evidence="2">In the N-terminal section; belongs to the leguminous lectin family.</text>
</comment>
<comment type="catalytic activity">
    <reaction evidence="19">
        <text>L-threonyl-[protein] + ATP = O-phospho-L-threonyl-[protein] + ADP + H(+)</text>
        <dbReference type="Rhea" id="RHEA:46608"/>
        <dbReference type="Rhea" id="RHEA-COMP:11060"/>
        <dbReference type="Rhea" id="RHEA-COMP:11605"/>
        <dbReference type="ChEBI" id="CHEBI:15378"/>
        <dbReference type="ChEBI" id="CHEBI:30013"/>
        <dbReference type="ChEBI" id="CHEBI:30616"/>
        <dbReference type="ChEBI" id="CHEBI:61977"/>
        <dbReference type="ChEBI" id="CHEBI:456216"/>
        <dbReference type="EC" id="2.7.11.1"/>
    </reaction>
</comment>
<dbReference type="GO" id="GO:0005886">
    <property type="term" value="C:plasma membrane"/>
    <property type="evidence" value="ECO:0007669"/>
    <property type="project" value="UniProtKB-SubCell"/>
</dbReference>
<evidence type="ECO:0000256" key="5">
    <source>
        <dbReference type="ARBA" id="ARBA00022475"/>
    </source>
</evidence>
<evidence type="ECO:0000256" key="15">
    <source>
        <dbReference type="ARBA" id="ARBA00022989"/>
    </source>
</evidence>
<keyword evidence="9 23" id="KW-0732">Signal</keyword>
<keyword evidence="12" id="KW-0418">Kinase</keyword>
<feature type="transmembrane region" description="Helical" evidence="22">
    <location>
        <begin position="290"/>
        <end position="315"/>
    </location>
</feature>
<dbReference type="PROSITE" id="PS00307">
    <property type="entry name" value="LECTIN_LEGUME_BETA"/>
    <property type="match status" value="1"/>
</dbReference>
<keyword evidence="6" id="KW-0723">Serine/threonine-protein kinase</keyword>
<proteinExistence type="inferred from homology"/>
<protein>
    <recommendedName>
        <fullName evidence="4">non-specific serine/threonine protein kinase</fullName>
        <ecNumber evidence="4">2.7.11.1</ecNumber>
    </recommendedName>
</protein>
<dbReference type="Proteomes" id="UP000663760">
    <property type="component" value="Chromosome 1"/>
</dbReference>
<dbReference type="OrthoDB" id="543442at2759"/>
<evidence type="ECO:0000256" key="10">
    <source>
        <dbReference type="ARBA" id="ARBA00022734"/>
    </source>
</evidence>
<keyword evidence="13" id="KW-0611">Plant defense</keyword>
<dbReference type="GO" id="GO:0005524">
    <property type="term" value="F:ATP binding"/>
    <property type="evidence" value="ECO:0007669"/>
    <property type="project" value="UniProtKB-UniRule"/>
</dbReference>
<dbReference type="InterPro" id="IPR008271">
    <property type="entry name" value="Ser/Thr_kinase_AS"/>
</dbReference>
<evidence type="ECO:0000256" key="22">
    <source>
        <dbReference type="SAM" id="Phobius"/>
    </source>
</evidence>
<evidence type="ECO:0000259" key="24">
    <source>
        <dbReference type="PROSITE" id="PS50011"/>
    </source>
</evidence>
<keyword evidence="16 22" id="KW-0472">Membrane</keyword>
<evidence type="ECO:0000256" key="21">
    <source>
        <dbReference type="PROSITE-ProRule" id="PRU10141"/>
    </source>
</evidence>
<dbReference type="SUPFAM" id="SSF56112">
    <property type="entry name" value="Protein kinase-like (PK-like)"/>
    <property type="match status" value="1"/>
</dbReference>
<dbReference type="Gene3D" id="3.30.200.20">
    <property type="entry name" value="Phosphorylase Kinase, domain 1"/>
    <property type="match status" value="1"/>
</dbReference>
<evidence type="ECO:0000256" key="7">
    <source>
        <dbReference type="ARBA" id="ARBA00022679"/>
    </source>
</evidence>
<dbReference type="Gene3D" id="2.60.120.200">
    <property type="match status" value="1"/>
</dbReference>
<dbReference type="EMBL" id="LR746264">
    <property type="protein sequence ID" value="CAA7389740.1"/>
    <property type="molecule type" value="Genomic_DNA"/>
</dbReference>
<dbReference type="InterPro" id="IPR011009">
    <property type="entry name" value="Kinase-like_dom_sf"/>
</dbReference>
<keyword evidence="10" id="KW-0430">Lectin</keyword>
<organism evidence="25 26">
    <name type="scientific">Spirodela intermedia</name>
    <name type="common">Intermediate duckweed</name>
    <dbReference type="NCBI Taxonomy" id="51605"/>
    <lineage>
        <taxon>Eukaryota</taxon>
        <taxon>Viridiplantae</taxon>
        <taxon>Streptophyta</taxon>
        <taxon>Embryophyta</taxon>
        <taxon>Tracheophyta</taxon>
        <taxon>Spermatophyta</taxon>
        <taxon>Magnoliopsida</taxon>
        <taxon>Liliopsida</taxon>
        <taxon>Araceae</taxon>
        <taxon>Lemnoideae</taxon>
        <taxon>Spirodela</taxon>
    </lineage>
</organism>
<dbReference type="Pfam" id="PF00139">
    <property type="entry name" value="Lectin_legB"/>
    <property type="match status" value="1"/>
</dbReference>
<evidence type="ECO:0000256" key="16">
    <source>
        <dbReference type="ARBA" id="ARBA00023136"/>
    </source>
</evidence>
<dbReference type="InterPro" id="IPR017441">
    <property type="entry name" value="Protein_kinase_ATP_BS"/>
</dbReference>
<dbReference type="PROSITE" id="PS50011">
    <property type="entry name" value="PROTEIN_KINASE_DOM"/>
    <property type="match status" value="1"/>
</dbReference>
<evidence type="ECO:0000256" key="13">
    <source>
        <dbReference type="ARBA" id="ARBA00022821"/>
    </source>
</evidence>
<dbReference type="PROSITE" id="PS00108">
    <property type="entry name" value="PROTEIN_KINASE_ST"/>
    <property type="match status" value="1"/>
</dbReference>
<dbReference type="Gene3D" id="1.10.510.10">
    <property type="entry name" value="Transferase(Phosphotransferase) domain 1"/>
    <property type="match status" value="1"/>
</dbReference>
<dbReference type="CDD" id="cd06899">
    <property type="entry name" value="lectin_legume_LecRK_Arcelin_ConA"/>
    <property type="match status" value="1"/>
</dbReference>
<feature type="signal peptide" evidence="23">
    <location>
        <begin position="1"/>
        <end position="21"/>
    </location>
</feature>
<keyword evidence="11 21" id="KW-0547">Nucleotide-binding</keyword>
<evidence type="ECO:0000256" key="14">
    <source>
        <dbReference type="ARBA" id="ARBA00022840"/>
    </source>
</evidence>
<dbReference type="FunFam" id="3.30.200.20:FF:000112">
    <property type="entry name" value="Lectin-domain containing receptor kinase A4.3"/>
    <property type="match status" value="1"/>
</dbReference>
<dbReference type="FunFam" id="1.10.510.10:FF:000108">
    <property type="entry name" value="L-type lectin-domain containing receptor kinase S.4"/>
    <property type="match status" value="1"/>
</dbReference>
<name>A0A7I8K065_SPIIN</name>
<feature type="binding site" evidence="21">
    <location>
        <position position="378"/>
    </location>
    <ligand>
        <name>ATP</name>
        <dbReference type="ChEBI" id="CHEBI:30616"/>
    </ligand>
</feature>
<dbReference type="GO" id="GO:0042742">
    <property type="term" value="P:defense response to bacterium"/>
    <property type="evidence" value="ECO:0007669"/>
    <property type="project" value="UniProtKB-ARBA"/>
</dbReference>
<dbReference type="SMART" id="SM00220">
    <property type="entry name" value="S_TKc"/>
    <property type="match status" value="1"/>
</dbReference>
<evidence type="ECO:0000256" key="2">
    <source>
        <dbReference type="ARBA" id="ARBA00008536"/>
    </source>
</evidence>
<evidence type="ECO:0000256" key="18">
    <source>
        <dbReference type="ARBA" id="ARBA00023180"/>
    </source>
</evidence>
<keyword evidence="14 21" id="KW-0067">ATP-binding</keyword>
<dbReference type="InterPro" id="IPR013320">
    <property type="entry name" value="ConA-like_dom_sf"/>
</dbReference>
<keyword evidence="8 22" id="KW-0812">Transmembrane</keyword>
<dbReference type="PROSITE" id="PS00107">
    <property type="entry name" value="PROTEIN_KINASE_ATP"/>
    <property type="match status" value="1"/>
</dbReference>
<dbReference type="PROSITE" id="PS51257">
    <property type="entry name" value="PROKAR_LIPOPROTEIN"/>
    <property type="match status" value="1"/>
</dbReference>
<evidence type="ECO:0000313" key="25">
    <source>
        <dbReference type="EMBL" id="CAA7389740.1"/>
    </source>
</evidence>
<dbReference type="InterPro" id="IPR000719">
    <property type="entry name" value="Prot_kinase_dom"/>
</dbReference>
<keyword evidence="17" id="KW-0675">Receptor</keyword>
<dbReference type="Pfam" id="PF00069">
    <property type="entry name" value="Pkinase"/>
    <property type="match status" value="1"/>
</dbReference>
<keyword evidence="5" id="KW-1003">Cell membrane</keyword>
<dbReference type="GO" id="GO:0004674">
    <property type="term" value="F:protein serine/threonine kinase activity"/>
    <property type="evidence" value="ECO:0007669"/>
    <property type="project" value="UniProtKB-KW"/>
</dbReference>
<comment type="catalytic activity">
    <reaction evidence="20">
        <text>L-seryl-[protein] + ATP = O-phospho-L-seryl-[protein] + ADP + H(+)</text>
        <dbReference type="Rhea" id="RHEA:17989"/>
        <dbReference type="Rhea" id="RHEA-COMP:9863"/>
        <dbReference type="Rhea" id="RHEA-COMP:11604"/>
        <dbReference type="ChEBI" id="CHEBI:15378"/>
        <dbReference type="ChEBI" id="CHEBI:29999"/>
        <dbReference type="ChEBI" id="CHEBI:30616"/>
        <dbReference type="ChEBI" id="CHEBI:83421"/>
        <dbReference type="ChEBI" id="CHEBI:456216"/>
        <dbReference type="EC" id="2.7.11.1"/>
    </reaction>
</comment>
<feature type="domain" description="Protein kinase" evidence="24">
    <location>
        <begin position="348"/>
        <end position="626"/>
    </location>
</feature>
<comment type="subcellular location">
    <subcellularLocation>
        <location evidence="1">Cell membrane</location>
        <topology evidence="1">Single-pass type I membrane protein</topology>
    </subcellularLocation>
</comment>
<sequence length="677" mass="74518">MFSRVLVQTVLFLGLVSSCAAAQADDSFVFYGFTGANLTLSGQAVLTSGGLVQLTNDTAEEQGHAFFPLPFRLRDHSNRNRPLSFSTSFIFAIVPKYPDVGGHGITFALSPTVNLPGSMPSQHLGLLNTTDNGNLSNHIVAVEFDTVKTVEFGDINANHVGIDVNSLNSVNSTAASYLDGGTYRNISLMGGGPLRVWVEYDGSRMKMEVTISPMEVARPKIPLLSAIVNLSSIVKEETYLGFTASTGAATETNYVLAWSFRLDGKAEELDLSKVPKLPAKDKPGRERWRVVLPIALPSAGVFVLLIVIAMVIFVARRRKFAEVLEDWEQEYGPQRFSYRDLYRATRGFSEEQVVGVGGFGRVYKGVLPSSKVEVAVKKIAHESQQGMREFVSEIASMGRLRHRNLVQLLGYCRRQRELLLVYEFMPNGSLDRYLFGSGRPKLSWEQRMSIVKGVASGLLYLHCGWDQVVVHRDIKASNVLLDGDLNGRLSDFGLARLYDHGTNPHTTHVVGTFGYLAPEVTKTGKATTMTDVYAFGAFLLEVACGRRPINMRSSGDDSLLIDWVLECWKKGAIAEAADPELRRGGGEEAAEIERVLMLGLFCSHTDPMARPSMRQAVQYLEGDAPLPEMSPACLDASSSAFRRSEGFDEFGVAFPYTLTTSFGRDSSVGEWFFTQSR</sequence>
<dbReference type="InterPro" id="IPR050528">
    <property type="entry name" value="L-type_Lectin-RKs"/>
</dbReference>
<evidence type="ECO:0000256" key="19">
    <source>
        <dbReference type="ARBA" id="ARBA00047899"/>
    </source>
</evidence>
<keyword evidence="18" id="KW-0325">Glycoprotein</keyword>
<dbReference type="EC" id="2.7.11.1" evidence="4"/>
<keyword evidence="7" id="KW-0808">Transferase</keyword>
<dbReference type="InterPro" id="IPR019825">
    <property type="entry name" value="Lectin_legB_Mn/Ca_BS"/>
</dbReference>
<keyword evidence="15 22" id="KW-1133">Transmembrane helix</keyword>
<comment type="similarity">
    <text evidence="3">In the C-terminal section; belongs to the protein kinase superfamily. Ser/Thr protein kinase family.</text>
</comment>
<dbReference type="AlphaFoldDB" id="A0A7I8K065"/>
<evidence type="ECO:0000256" key="20">
    <source>
        <dbReference type="ARBA" id="ARBA00048679"/>
    </source>
</evidence>
<evidence type="ECO:0000256" key="9">
    <source>
        <dbReference type="ARBA" id="ARBA00022729"/>
    </source>
</evidence>
<reference evidence="25" key="1">
    <citation type="submission" date="2020-02" db="EMBL/GenBank/DDBJ databases">
        <authorList>
            <person name="Scholz U."/>
            <person name="Mascher M."/>
            <person name="Fiebig A."/>
        </authorList>
    </citation>
    <scope>NUCLEOTIDE SEQUENCE</scope>
</reference>
<evidence type="ECO:0000256" key="12">
    <source>
        <dbReference type="ARBA" id="ARBA00022777"/>
    </source>
</evidence>
<evidence type="ECO:0000256" key="3">
    <source>
        <dbReference type="ARBA" id="ARBA00010217"/>
    </source>
</evidence>
<dbReference type="GO" id="GO:0030246">
    <property type="term" value="F:carbohydrate binding"/>
    <property type="evidence" value="ECO:0007669"/>
    <property type="project" value="UniProtKB-KW"/>
</dbReference>
<keyword evidence="26" id="KW-1185">Reference proteome</keyword>
<evidence type="ECO:0000256" key="8">
    <source>
        <dbReference type="ARBA" id="ARBA00022692"/>
    </source>
</evidence>
<evidence type="ECO:0000256" key="11">
    <source>
        <dbReference type="ARBA" id="ARBA00022741"/>
    </source>
</evidence>
<evidence type="ECO:0000256" key="17">
    <source>
        <dbReference type="ARBA" id="ARBA00023170"/>
    </source>
</evidence>
<dbReference type="InterPro" id="IPR001220">
    <property type="entry name" value="Legume_lectin_dom"/>
</dbReference>
<evidence type="ECO:0000256" key="6">
    <source>
        <dbReference type="ARBA" id="ARBA00022527"/>
    </source>
</evidence>
<evidence type="ECO:0000256" key="1">
    <source>
        <dbReference type="ARBA" id="ARBA00004251"/>
    </source>
</evidence>
<feature type="chain" id="PRO_5029740028" description="non-specific serine/threonine protein kinase" evidence="23">
    <location>
        <begin position="22"/>
        <end position="677"/>
    </location>
</feature>
<evidence type="ECO:0000256" key="4">
    <source>
        <dbReference type="ARBA" id="ARBA00012513"/>
    </source>
</evidence>
<dbReference type="SUPFAM" id="SSF49899">
    <property type="entry name" value="Concanavalin A-like lectins/glucanases"/>
    <property type="match status" value="1"/>
</dbReference>
<dbReference type="FunFam" id="2.60.120.200:FF:000086">
    <property type="entry name" value="L-type lectin-domain containing receptor kinase S.4"/>
    <property type="match status" value="1"/>
</dbReference>
<dbReference type="GO" id="GO:0002229">
    <property type="term" value="P:defense response to oomycetes"/>
    <property type="evidence" value="ECO:0007669"/>
    <property type="project" value="UniProtKB-ARBA"/>
</dbReference>
<dbReference type="PANTHER" id="PTHR27007">
    <property type="match status" value="1"/>
</dbReference>
<accession>A0A7I8K065</accession>
<evidence type="ECO:0000313" key="26">
    <source>
        <dbReference type="Proteomes" id="UP000663760"/>
    </source>
</evidence>